<organism evidence="4 5">
    <name type="scientific">Paenibacillus rhizolycopersici</name>
    <dbReference type="NCBI Taxonomy" id="2780073"/>
    <lineage>
        <taxon>Bacteria</taxon>
        <taxon>Bacillati</taxon>
        <taxon>Bacillota</taxon>
        <taxon>Bacilli</taxon>
        <taxon>Bacillales</taxon>
        <taxon>Paenibacillaceae</taxon>
        <taxon>Paenibacillus</taxon>
    </lineage>
</organism>
<evidence type="ECO:0000256" key="2">
    <source>
        <dbReference type="HAMAP-Rule" id="MF_00048"/>
    </source>
</evidence>
<feature type="region of interest" description="Disordered" evidence="3">
    <location>
        <begin position="1"/>
        <end position="20"/>
    </location>
</feature>
<dbReference type="CDD" id="cd20736">
    <property type="entry name" value="PoNe_Nuclease"/>
    <property type="match status" value="1"/>
</dbReference>
<sequence length="130" mass="14693">MSNLDVNERRTDGRKDRGRKAEQAACEHLLSHGFTVVERNWRCRTGEIDIIARRGNTLIIVEVRSRSQQAAAFGTPAESITARKIKQVRDTAVVYLHRTGQSDANIRFDVVAVTFDKNNDITLEHIEAAF</sequence>
<dbReference type="Proteomes" id="UP001516620">
    <property type="component" value="Unassembled WGS sequence"/>
</dbReference>
<comment type="caution">
    <text evidence="4">The sequence shown here is derived from an EMBL/GenBank/DDBJ whole genome shotgun (WGS) entry which is preliminary data.</text>
</comment>
<dbReference type="NCBIfam" id="TIGR00252">
    <property type="entry name" value="YraN family protein"/>
    <property type="match status" value="1"/>
</dbReference>
<dbReference type="InterPro" id="IPR011856">
    <property type="entry name" value="tRNA_endonuc-like_dom_sf"/>
</dbReference>
<accession>A0ABS2HAG8</accession>
<evidence type="ECO:0000256" key="3">
    <source>
        <dbReference type="SAM" id="MobiDB-lite"/>
    </source>
</evidence>
<dbReference type="InterPro" id="IPR003509">
    <property type="entry name" value="UPF0102_YraN-like"/>
</dbReference>
<protein>
    <recommendedName>
        <fullName evidence="2">UPF0102 protein IM700_022165</fullName>
    </recommendedName>
</protein>
<evidence type="ECO:0000313" key="4">
    <source>
        <dbReference type="EMBL" id="MBM6998382.1"/>
    </source>
</evidence>
<dbReference type="NCBIfam" id="NF009154">
    <property type="entry name" value="PRK12497.3-3"/>
    <property type="match status" value="1"/>
</dbReference>
<dbReference type="Gene3D" id="3.40.1350.10">
    <property type="match status" value="1"/>
</dbReference>
<dbReference type="RefSeq" id="WP_193415198.1">
    <property type="nucleotide sequence ID" value="NZ_JADCNN020000035.1"/>
</dbReference>
<evidence type="ECO:0000256" key="1">
    <source>
        <dbReference type="ARBA" id="ARBA00006738"/>
    </source>
</evidence>
<dbReference type="PANTHER" id="PTHR34039">
    <property type="entry name" value="UPF0102 PROTEIN YRAN"/>
    <property type="match status" value="1"/>
</dbReference>
<name>A0ABS2HAG8_9BACL</name>
<gene>
    <name evidence="4" type="ORF">IM700_022165</name>
</gene>
<dbReference type="EMBL" id="JADCNN020000035">
    <property type="protein sequence ID" value="MBM6998382.1"/>
    <property type="molecule type" value="Genomic_DNA"/>
</dbReference>
<keyword evidence="5" id="KW-1185">Reference proteome</keyword>
<dbReference type="HAMAP" id="MF_00048">
    <property type="entry name" value="UPF0102"/>
    <property type="match status" value="1"/>
</dbReference>
<dbReference type="InterPro" id="IPR011335">
    <property type="entry name" value="Restrct_endonuc-II-like"/>
</dbReference>
<dbReference type="SUPFAM" id="SSF52980">
    <property type="entry name" value="Restriction endonuclease-like"/>
    <property type="match status" value="1"/>
</dbReference>
<evidence type="ECO:0000313" key="5">
    <source>
        <dbReference type="Proteomes" id="UP001516620"/>
    </source>
</evidence>
<reference evidence="4 5" key="1">
    <citation type="submission" date="2021-01" db="EMBL/GenBank/DDBJ databases">
        <title>Paenibacillus sp.nov. isolated from the rhizosphere soil of tomato plant.</title>
        <authorList>
            <person name="Thin K.K."/>
            <person name="Zhang X."/>
            <person name="He S."/>
        </authorList>
    </citation>
    <scope>NUCLEOTIDE SEQUENCE [LARGE SCALE GENOMIC DNA]</scope>
    <source>
        <strain evidence="4 5">DXFW5</strain>
    </source>
</reference>
<proteinExistence type="inferred from homology"/>
<dbReference type="NCBIfam" id="NF009150">
    <property type="entry name" value="PRK12497.1-3"/>
    <property type="match status" value="1"/>
</dbReference>
<dbReference type="PANTHER" id="PTHR34039:SF1">
    <property type="entry name" value="UPF0102 PROTEIN YRAN"/>
    <property type="match status" value="1"/>
</dbReference>
<comment type="similarity">
    <text evidence="1 2">Belongs to the UPF0102 family.</text>
</comment>
<dbReference type="Pfam" id="PF02021">
    <property type="entry name" value="UPF0102"/>
    <property type="match status" value="1"/>
</dbReference>